<evidence type="ECO:0000256" key="1">
    <source>
        <dbReference type="SAM" id="Phobius"/>
    </source>
</evidence>
<keyword evidence="1" id="KW-0472">Membrane</keyword>
<evidence type="ECO:0000313" key="3">
    <source>
        <dbReference type="WBParaSite" id="SSTP_0000908600.1"/>
    </source>
</evidence>
<accession>A0A0K0EHY1</accession>
<sequence length="119" mass="14086">MNEIRKLIPATNNWSDSSILLLFLIFTGFIIFFIYLILFFLCSLLNSSSTNYDEIDQLRRRKNRMKKAYTNSILRRDIIVEVEGNKPINSKEIYTCTTYKPITQINECIFSEPFLEENK</sequence>
<keyword evidence="1" id="KW-0812">Transmembrane</keyword>
<evidence type="ECO:0000313" key="2">
    <source>
        <dbReference type="Proteomes" id="UP000035681"/>
    </source>
</evidence>
<evidence type="ECO:0000313" key="4">
    <source>
        <dbReference type="WBParaSite" id="TCONS_00000902.p1"/>
    </source>
</evidence>
<proteinExistence type="predicted"/>
<organism evidence="3">
    <name type="scientific">Strongyloides stercoralis</name>
    <name type="common">Threadworm</name>
    <dbReference type="NCBI Taxonomy" id="6248"/>
    <lineage>
        <taxon>Eukaryota</taxon>
        <taxon>Metazoa</taxon>
        <taxon>Ecdysozoa</taxon>
        <taxon>Nematoda</taxon>
        <taxon>Chromadorea</taxon>
        <taxon>Rhabditida</taxon>
        <taxon>Tylenchina</taxon>
        <taxon>Panagrolaimomorpha</taxon>
        <taxon>Strongyloidoidea</taxon>
        <taxon>Strongyloididae</taxon>
        <taxon>Strongyloides</taxon>
    </lineage>
</organism>
<dbReference type="WBParaSite" id="SSTP_0000908600.1">
    <property type="protein sequence ID" value="SSTP_0000908600.1"/>
    <property type="gene ID" value="SSTP_0000908600"/>
</dbReference>
<keyword evidence="2" id="KW-1185">Reference proteome</keyword>
<keyword evidence="1" id="KW-1133">Transmembrane helix</keyword>
<feature type="transmembrane region" description="Helical" evidence="1">
    <location>
        <begin position="20"/>
        <end position="41"/>
    </location>
</feature>
<name>A0A0K0EHY1_STRER</name>
<dbReference type="AlphaFoldDB" id="A0A0K0EHY1"/>
<dbReference type="WBParaSite" id="TCONS_00000902.p1">
    <property type="protein sequence ID" value="TCONS_00000902.p1"/>
    <property type="gene ID" value="XLOC_000860"/>
</dbReference>
<dbReference type="Proteomes" id="UP000035681">
    <property type="component" value="Unplaced"/>
</dbReference>
<reference evidence="3" key="1">
    <citation type="submission" date="2015-08" db="UniProtKB">
        <authorList>
            <consortium name="WormBaseParasite"/>
        </authorList>
    </citation>
    <scope>IDENTIFICATION</scope>
</reference>
<protein>
    <submittedName>
        <fullName evidence="3 4">Uncharacterized protein</fullName>
    </submittedName>
</protein>